<dbReference type="FunFam" id="1.10.418.10:FF:000099">
    <property type="entry name" value="Nuclear anchorage protein 1"/>
    <property type="match status" value="1"/>
</dbReference>
<dbReference type="AlphaFoldDB" id="A0AAF5CT37"/>
<evidence type="ECO:0000256" key="6">
    <source>
        <dbReference type="ARBA" id="ARBA00022989"/>
    </source>
</evidence>
<dbReference type="GO" id="GO:0007010">
    <property type="term" value="P:cytoskeleton organization"/>
    <property type="evidence" value="ECO:0007669"/>
    <property type="project" value="TreeGrafter"/>
</dbReference>
<keyword evidence="7 14" id="KW-0175">Coiled coil</keyword>
<evidence type="ECO:0000256" key="10">
    <source>
        <dbReference type="ARBA" id="ARBA00023212"/>
    </source>
</evidence>
<dbReference type="PROSITE" id="PS50021">
    <property type="entry name" value="CH"/>
    <property type="match status" value="2"/>
</dbReference>
<dbReference type="SUPFAM" id="SSF47576">
    <property type="entry name" value="Calponin-homology domain, CH-domain"/>
    <property type="match status" value="1"/>
</dbReference>
<dbReference type="GO" id="GO:0031965">
    <property type="term" value="C:nuclear membrane"/>
    <property type="evidence" value="ECO:0007669"/>
    <property type="project" value="UniProtKB-SubCell"/>
</dbReference>
<evidence type="ECO:0000256" key="2">
    <source>
        <dbReference type="ARBA" id="ARBA00004528"/>
    </source>
</evidence>
<evidence type="ECO:0000256" key="12">
    <source>
        <dbReference type="ARBA" id="ARBA00060457"/>
    </source>
</evidence>
<keyword evidence="6" id="KW-1133">Transmembrane helix</keyword>
<evidence type="ECO:0000313" key="16">
    <source>
        <dbReference type="Proteomes" id="UP000035681"/>
    </source>
</evidence>
<dbReference type="WBParaSite" id="TCONS_00001359.p1">
    <property type="protein sequence ID" value="TCONS_00001359.p1"/>
    <property type="gene ID" value="XLOC_001257"/>
</dbReference>
<dbReference type="GO" id="GO:0003779">
    <property type="term" value="F:actin binding"/>
    <property type="evidence" value="ECO:0007669"/>
    <property type="project" value="UniProtKB-KW"/>
</dbReference>
<keyword evidence="9" id="KW-0009">Actin-binding</keyword>
<evidence type="ECO:0000256" key="8">
    <source>
        <dbReference type="ARBA" id="ARBA00023136"/>
    </source>
</evidence>
<evidence type="ECO:0000313" key="17">
    <source>
        <dbReference type="WBParaSite" id="TCONS_00001359.p1"/>
    </source>
</evidence>
<feature type="coiled-coil region" evidence="14">
    <location>
        <begin position="775"/>
        <end position="802"/>
    </location>
</feature>
<organism evidence="16 17">
    <name type="scientific">Strongyloides stercoralis</name>
    <name type="common">Threadworm</name>
    <dbReference type="NCBI Taxonomy" id="6248"/>
    <lineage>
        <taxon>Eukaryota</taxon>
        <taxon>Metazoa</taxon>
        <taxon>Ecdysozoa</taxon>
        <taxon>Nematoda</taxon>
        <taxon>Chromadorea</taxon>
        <taxon>Rhabditida</taxon>
        <taxon>Tylenchina</taxon>
        <taxon>Panagrolaimomorpha</taxon>
        <taxon>Strongyloidoidea</taxon>
        <taxon>Strongyloididae</taxon>
        <taxon>Strongyloides</taxon>
    </lineage>
</organism>
<evidence type="ECO:0000256" key="14">
    <source>
        <dbReference type="SAM" id="Coils"/>
    </source>
</evidence>
<dbReference type="GO" id="GO:0006997">
    <property type="term" value="P:nucleus organization"/>
    <property type="evidence" value="ECO:0007669"/>
    <property type="project" value="TreeGrafter"/>
</dbReference>
<reference evidence="17" key="1">
    <citation type="submission" date="2024-02" db="UniProtKB">
        <authorList>
            <consortium name="WormBaseParasite"/>
        </authorList>
    </citation>
    <scope>IDENTIFICATION</scope>
</reference>
<evidence type="ECO:0000256" key="3">
    <source>
        <dbReference type="ARBA" id="ARBA00022490"/>
    </source>
</evidence>
<keyword evidence="16" id="KW-1185">Reference proteome</keyword>
<dbReference type="SMART" id="SM00033">
    <property type="entry name" value="CH"/>
    <property type="match status" value="2"/>
</dbReference>
<evidence type="ECO:0000256" key="11">
    <source>
        <dbReference type="ARBA" id="ARBA00023242"/>
    </source>
</evidence>
<evidence type="ECO:0000256" key="1">
    <source>
        <dbReference type="ARBA" id="ARBA00004245"/>
    </source>
</evidence>
<dbReference type="GO" id="GO:0007097">
    <property type="term" value="P:nuclear migration"/>
    <property type="evidence" value="ECO:0007669"/>
    <property type="project" value="TreeGrafter"/>
</dbReference>
<evidence type="ECO:0000256" key="4">
    <source>
        <dbReference type="ARBA" id="ARBA00022692"/>
    </source>
</evidence>
<proteinExistence type="predicted"/>
<evidence type="ECO:0000256" key="9">
    <source>
        <dbReference type="ARBA" id="ARBA00023203"/>
    </source>
</evidence>
<dbReference type="Gene3D" id="1.10.418.10">
    <property type="entry name" value="Calponin-like domain"/>
    <property type="match status" value="2"/>
</dbReference>
<comment type="subcellular location">
    <subcellularLocation>
        <location evidence="1">Cytoplasm</location>
        <location evidence="1">Cytoskeleton</location>
    </subcellularLocation>
    <subcellularLocation>
        <location evidence="12">Endomembrane system</location>
        <topology evidence="12">Single-pass type IV membrane protein</topology>
        <orientation evidence="12">Cytoplasmic side</orientation>
    </subcellularLocation>
    <subcellularLocation>
        <location evidence="2">Nucleus membrane</location>
        <topology evidence="2">Single-pass membrane protein</topology>
        <orientation evidence="2">Cytoplasmic side</orientation>
    </subcellularLocation>
    <subcellularLocation>
        <location evidence="13">Nucleus membrane</location>
        <topology evidence="13">Single-pass type IV membrane protein</topology>
    </subcellularLocation>
</comment>
<evidence type="ECO:0000259" key="15">
    <source>
        <dbReference type="PROSITE" id="PS50021"/>
    </source>
</evidence>
<keyword evidence="3" id="KW-0963">Cytoplasm</keyword>
<dbReference type="PROSITE" id="PS00019">
    <property type="entry name" value="ACTININ_1"/>
    <property type="match status" value="1"/>
</dbReference>
<keyword evidence="11" id="KW-0539">Nucleus</keyword>
<dbReference type="GO" id="GO:0019894">
    <property type="term" value="F:kinesin binding"/>
    <property type="evidence" value="ECO:0007669"/>
    <property type="project" value="TreeGrafter"/>
</dbReference>
<keyword evidence="8" id="KW-0472">Membrane</keyword>
<keyword evidence="4" id="KW-0812">Transmembrane</keyword>
<evidence type="ECO:0000256" key="13">
    <source>
        <dbReference type="ARBA" id="ARBA00060498"/>
    </source>
</evidence>
<sequence length="1166" mass="135977">MKKAVQNFFSPILRHVSDEHEKTQKSTFTKWINFHLENHSSASRVNDLFEDLRDGVLLCKLIEVLTGEALSVNMSRTPKRVHFISNLTTALSVLKRRGLDLINNNPTDLADGNPRIVLGLIWQIILHFQIESNLRQLHDLQGEMIPTTSKQSTTIKRNFREGLSPQVGRGGYTIDTTPKKSPSFLSRNNKTPIDKVMLKWVQSQIGSGYGVVVNDFDKSWRTGLPFLFLIHSVRGDLIDVEKVKKQTPRENIQLAFYLAEKYLNIKPLLDVDDVLCEKPDKRSIITYVSQFMANYEEREHESGSIKSKDESYLKKPSKRLIVKIVETKEYHEIITWIEKIIKEIEHEKVIDNKKRADFDIYKEYNKYHELRKDFIENREAFDLIKQHKKQLPSQDWSNLEGNWKAITENIHEKGVVFEKQLPEPLSSIHFWLGCGENLVNARIETEKLSGREGLKKINTMIEKLKLHFSNYPTHCQRFGIVYETGKAEKQIVNRDFLNKMKERLDNIKNDYDETMEGLLLLQAHYMVLTYIEELNGKMDLWRAGDSLELVKRWLKEYRNESAQMPERKIDNLLEEYRRRIPKTKKGEREKAFSFLTDVQDGSKALIERFISMRELLELLYNYWIEFEDEVIVFDKHLERLENSNATSLDEDASQSLEKIDKLGQNISEQSAASGRVAIGRRLEEIHNRIKFANKKPQSVGGRLVVNLTIESSNKSTISEKSYLSQSTSSIKAPNLPGLKFSSDINMAKVKDSSLYKYIQRTRIILAQRCDNSSDLEALLMDLKRAEQELLIYERMKSQVIDNLQKSDQKELNVVFSSLKSKLPCKIERIEEILPRVKSIETYFDQLIDWCHNHNPSSPMGKLSINERAAILLTIENMLHLLEKPEYVEIFDTRNLRKHFLGIRNKFKLVETHFIEIHIEIVETQILTFTRIRSKQKQDTEREAIEQVLNDIEKAKEQGLISEDSIPEEKLYTIKEQWKKTTSNDNTPVESRINDLLMRKKLIINRNERSIQEIKGSIVEIDMINEAIQLHLEGKSTPQVNEVEEEWLRKKYHLCNLLKIIDSLNDIENKLTVEEKPIILDQLFNQLDLIKNEIKLSELNNCPIEGETKNRIGILYNLLQEKHRLACETSYDKLMDRLDKLSYTVEDDLPVASIVIKSDICVQERLP</sequence>
<dbReference type="PANTHER" id="PTHR21524:SF5">
    <property type="entry name" value="SPECTRIN REPEAT CONTAINING NUCLEAR ENVELOPE PROTEIN 2"/>
    <property type="match status" value="1"/>
</dbReference>
<dbReference type="PROSITE" id="PS00020">
    <property type="entry name" value="ACTININ_2"/>
    <property type="match status" value="1"/>
</dbReference>
<accession>A0AAF5CT37</accession>
<keyword evidence="5" id="KW-0677">Repeat</keyword>
<dbReference type="Proteomes" id="UP000035681">
    <property type="component" value="Unplaced"/>
</dbReference>
<dbReference type="InterPro" id="IPR001715">
    <property type="entry name" value="CH_dom"/>
</dbReference>
<name>A0AAF5CT37_STRER</name>
<protein>
    <recommendedName>
        <fullName evidence="15">Calponin-homology (CH) domain-containing protein</fullName>
    </recommendedName>
</protein>
<feature type="domain" description="Calponin-homology (CH)" evidence="15">
    <location>
        <begin position="22"/>
        <end position="129"/>
    </location>
</feature>
<dbReference type="InterPro" id="IPR036872">
    <property type="entry name" value="CH_dom_sf"/>
</dbReference>
<evidence type="ECO:0000256" key="5">
    <source>
        <dbReference type="ARBA" id="ARBA00022737"/>
    </source>
</evidence>
<feature type="domain" description="Calponin-homology (CH)" evidence="15">
    <location>
        <begin position="191"/>
        <end position="296"/>
    </location>
</feature>
<evidence type="ECO:0000256" key="7">
    <source>
        <dbReference type="ARBA" id="ARBA00023054"/>
    </source>
</evidence>
<dbReference type="InterPro" id="IPR001589">
    <property type="entry name" value="Actinin_actin-bd_CS"/>
</dbReference>
<dbReference type="PANTHER" id="PTHR21524">
    <property type="entry name" value="SPECTRIN REPEAT CONTAINING NUCLEAR ENVELOPE PROTEIN 2"/>
    <property type="match status" value="1"/>
</dbReference>
<dbReference type="GO" id="GO:0005856">
    <property type="term" value="C:cytoskeleton"/>
    <property type="evidence" value="ECO:0007669"/>
    <property type="project" value="UniProtKB-SubCell"/>
</dbReference>
<keyword evidence="10" id="KW-0206">Cytoskeleton</keyword>
<dbReference type="Pfam" id="PF00307">
    <property type="entry name" value="CH"/>
    <property type="match status" value="2"/>
</dbReference>
<dbReference type="GO" id="GO:0048471">
    <property type="term" value="C:perinuclear region of cytoplasm"/>
    <property type="evidence" value="ECO:0007669"/>
    <property type="project" value="TreeGrafter"/>
</dbReference>